<protein>
    <recommendedName>
        <fullName evidence="6">AbiV family abortive infection protein</fullName>
    </recommendedName>
</protein>
<reference evidence="5" key="1">
    <citation type="submission" date="2024-05" db="EMBL/GenBank/DDBJ databases">
        <authorList>
            <person name="Luo Y.-C."/>
            <person name="Nicholds J."/>
            <person name="Mortimer T."/>
            <person name="Maboni G."/>
        </authorList>
    </citation>
    <scope>NUCLEOTIDE SEQUENCE</scope>
    <source>
        <strain evidence="4">124370</strain>
        <strain evidence="5">124566</strain>
        <strain evidence="3">124953</strain>
        <strain evidence="2">130308</strain>
        <strain evidence="1">130416</strain>
    </source>
</reference>
<gene>
    <name evidence="3" type="ORF">ABRY95_12295</name>
    <name evidence="1" type="ORF">ABRY98_02895</name>
    <name evidence="4" type="ORF">ABRZ05_03785</name>
    <name evidence="5" type="ORF">ABRZ11_03440</name>
    <name evidence="2" type="ORF">ABRZ12_09535</name>
</gene>
<dbReference type="EMBL" id="CP158272">
    <property type="protein sequence ID" value="XDJ99489.1"/>
    <property type="molecule type" value="Genomic_DNA"/>
</dbReference>
<dbReference type="RefSeq" id="WP_368648954.1">
    <property type="nucleotide sequence ID" value="NZ_CP158269.1"/>
</dbReference>
<dbReference type="EMBL" id="CP158269">
    <property type="protein sequence ID" value="XDJ88532.1"/>
    <property type="molecule type" value="Genomic_DNA"/>
</dbReference>
<organism evidence="5">
    <name type="scientific">Castellaniella ginsengisoli</name>
    <dbReference type="NCBI Taxonomy" id="546114"/>
    <lineage>
        <taxon>Bacteria</taxon>
        <taxon>Pseudomonadati</taxon>
        <taxon>Pseudomonadota</taxon>
        <taxon>Betaproteobacteria</taxon>
        <taxon>Burkholderiales</taxon>
        <taxon>Alcaligenaceae</taxon>
        <taxon>Castellaniella</taxon>
    </lineage>
</organism>
<dbReference type="EMBL" id="CP158271">
    <property type="protein sequence ID" value="XDJ93138.1"/>
    <property type="molecule type" value="Genomic_DNA"/>
</dbReference>
<evidence type="ECO:0000313" key="2">
    <source>
        <dbReference type="EMBL" id="XDJ89906.1"/>
    </source>
</evidence>
<evidence type="ECO:0000313" key="1">
    <source>
        <dbReference type="EMBL" id="XDJ88532.1"/>
    </source>
</evidence>
<dbReference type="AlphaFoldDB" id="A0AB39HAF0"/>
<sequence>MLNDLSKIEIAQIQLNAAITGLFSGAHLVVVHTLSSAASRILSDLVDVASKKEAWHTMAINANNLSSKEYFGVIRATSNDIKHADRDPHAMVSLEPQDVELLLWIATYDLGVLKSSSPESEIYQLWCIARHAAIFKHDEMGPVVAASCALFGDLAKASRLEALAAGRKELQNIRSLNDAVGPLTDTAPR</sequence>
<name>A0AB39HAF0_9BURK</name>
<accession>A0AB39HAF0</accession>
<evidence type="ECO:0008006" key="6">
    <source>
        <dbReference type="Google" id="ProtNLM"/>
    </source>
</evidence>
<evidence type="ECO:0000313" key="3">
    <source>
        <dbReference type="EMBL" id="XDJ93138.1"/>
    </source>
</evidence>
<evidence type="ECO:0000313" key="4">
    <source>
        <dbReference type="EMBL" id="XDJ96842.1"/>
    </source>
</evidence>
<dbReference type="EMBL" id="CP158270">
    <property type="protein sequence ID" value="XDJ89906.1"/>
    <property type="molecule type" value="Genomic_DNA"/>
</dbReference>
<evidence type="ECO:0000313" key="5">
    <source>
        <dbReference type="EMBL" id="XDJ99489.1"/>
    </source>
</evidence>
<proteinExistence type="predicted"/>
<dbReference type="EMBL" id="CP158273">
    <property type="protein sequence ID" value="XDJ96842.1"/>
    <property type="molecule type" value="Genomic_DNA"/>
</dbReference>